<dbReference type="GO" id="GO:0003677">
    <property type="term" value="F:DNA binding"/>
    <property type="evidence" value="ECO:0007669"/>
    <property type="project" value="InterPro"/>
</dbReference>
<keyword evidence="2" id="KW-0812">Transmembrane</keyword>
<dbReference type="AlphaFoldDB" id="A0A1Q9C8G6"/>
<feature type="region of interest" description="Disordered" evidence="1">
    <location>
        <begin position="243"/>
        <end position="262"/>
    </location>
</feature>
<feature type="compositionally biased region" description="Basic and acidic residues" evidence="1">
    <location>
        <begin position="129"/>
        <end position="139"/>
    </location>
</feature>
<organism evidence="3 4">
    <name type="scientific">Symbiodinium microadriaticum</name>
    <name type="common">Dinoflagellate</name>
    <name type="synonym">Zooxanthella microadriatica</name>
    <dbReference type="NCBI Taxonomy" id="2951"/>
    <lineage>
        <taxon>Eukaryota</taxon>
        <taxon>Sar</taxon>
        <taxon>Alveolata</taxon>
        <taxon>Dinophyceae</taxon>
        <taxon>Suessiales</taxon>
        <taxon>Symbiodiniaceae</taxon>
        <taxon>Symbiodinium</taxon>
    </lineage>
</organism>
<accession>A0A1Q9C8G6</accession>
<evidence type="ECO:0000256" key="2">
    <source>
        <dbReference type="SAM" id="Phobius"/>
    </source>
</evidence>
<evidence type="ECO:0008006" key="5">
    <source>
        <dbReference type="Google" id="ProtNLM"/>
    </source>
</evidence>
<keyword evidence="2" id="KW-0472">Membrane</keyword>
<evidence type="ECO:0000256" key="1">
    <source>
        <dbReference type="SAM" id="MobiDB-lite"/>
    </source>
</evidence>
<feature type="compositionally biased region" description="Basic residues" evidence="1">
    <location>
        <begin position="119"/>
        <end position="128"/>
    </location>
</feature>
<keyword evidence="4" id="KW-1185">Reference proteome</keyword>
<feature type="transmembrane region" description="Helical" evidence="2">
    <location>
        <begin position="217"/>
        <end position="238"/>
    </location>
</feature>
<comment type="caution">
    <text evidence="3">The sequence shown here is derived from an EMBL/GenBank/DDBJ whole genome shotgun (WGS) entry which is preliminary data.</text>
</comment>
<dbReference type="SMART" id="SM00384">
    <property type="entry name" value="AT_hook"/>
    <property type="match status" value="3"/>
</dbReference>
<dbReference type="EMBL" id="LSRX01001514">
    <property type="protein sequence ID" value="OLP79185.1"/>
    <property type="molecule type" value="Genomic_DNA"/>
</dbReference>
<protein>
    <recommendedName>
        <fullName evidence="5">Transmembrane protein</fullName>
    </recommendedName>
</protein>
<dbReference type="OrthoDB" id="10637159at2759"/>
<reference evidence="3 4" key="1">
    <citation type="submission" date="2016-02" db="EMBL/GenBank/DDBJ databases">
        <title>Genome analysis of coral dinoflagellate symbionts highlights evolutionary adaptations to a symbiotic lifestyle.</title>
        <authorList>
            <person name="Aranda M."/>
            <person name="Li Y."/>
            <person name="Liew Y.J."/>
            <person name="Baumgarten S."/>
            <person name="Simakov O."/>
            <person name="Wilson M."/>
            <person name="Piel J."/>
            <person name="Ashoor H."/>
            <person name="Bougouffa S."/>
            <person name="Bajic V.B."/>
            <person name="Ryu T."/>
            <person name="Ravasi T."/>
            <person name="Bayer T."/>
            <person name="Micklem G."/>
            <person name="Kim H."/>
            <person name="Bhak J."/>
            <person name="Lajeunesse T.C."/>
            <person name="Voolstra C.R."/>
        </authorList>
    </citation>
    <scope>NUCLEOTIDE SEQUENCE [LARGE SCALE GENOMIC DNA]</scope>
    <source>
        <strain evidence="3 4">CCMP2467</strain>
    </source>
</reference>
<name>A0A1Q9C8G6_SYMMI</name>
<feature type="region of interest" description="Disordered" evidence="1">
    <location>
        <begin position="117"/>
        <end position="147"/>
    </location>
</feature>
<dbReference type="Proteomes" id="UP000186817">
    <property type="component" value="Unassembled WGS sequence"/>
</dbReference>
<evidence type="ECO:0000313" key="3">
    <source>
        <dbReference type="EMBL" id="OLP79185.1"/>
    </source>
</evidence>
<evidence type="ECO:0000313" key="4">
    <source>
        <dbReference type="Proteomes" id="UP000186817"/>
    </source>
</evidence>
<feature type="compositionally biased region" description="Basic residues" evidence="1">
    <location>
        <begin position="245"/>
        <end position="254"/>
    </location>
</feature>
<sequence>MDEVQFVAAYRAEPTDRRRRCIQYRINLAFVTKMRGAGWIVSTSGPELSEDSLLAASAKKGARGPGRPKKSLEAVPKEKAVSQAAFGTTKAAQAFVLSVSTAFVAVLLIYWSGAASAKKGARGPGRPKKSLEAVPKEKAVSQARESNSDAQALRSVHKCSTVLPRISVPSCDGQWTASSSELRREFTPLDALSVSMVPVRKGQSKRSAEAAFGTTKAAQAFVLSVSTAFVAVLLIYWSGAASAKKGARGPGRPKKSLEAVPKEKAVSQVHVVDAEEPRDYSPQLRRSMDSVEL</sequence>
<feature type="transmembrane region" description="Helical" evidence="2">
    <location>
        <begin position="94"/>
        <end position="113"/>
    </location>
</feature>
<gene>
    <name evidence="3" type="ORF">AK812_SmicGene40558</name>
</gene>
<keyword evidence="2" id="KW-1133">Transmembrane helix</keyword>
<proteinExistence type="predicted"/>
<dbReference type="InterPro" id="IPR017956">
    <property type="entry name" value="AT_hook_DNA-bd_motif"/>
</dbReference>
<dbReference type="PRINTS" id="PR00929">
    <property type="entry name" value="ATHOOK"/>
</dbReference>